<dbReference type="EMBL" id="JACOPG010000001">
    <property type="protein sequence ID" value="MBC5685518.1"/>
    <property type="molecule type" value="Genomic_DNA"/>
</dbReference>
<evidence type="ECO:0000313" key="1">
    <source>
        <dbReference type="EMBL" id="MBC5685518.1"/>
    </source>
</evidence>
<gene>
    <name evidence="1" type="ORF">H8R94_02625</name>
</gene>
<dbReference type="Proteomes" id="UP000643810">
    <property type="component" value="Unassembled WGS sequence"/>
</dbReference>
<evidence type="ECO:0000313" key="2">
    <source>
        <dbReference type="Proteomes" id="UP000643810"/>
    </source>
</evidence>
<reference evidence="1 2" key="1">
    <citation type="submission" date="2020-08" db="EMBL/GenBank/DDBJ databases">
        <title>Genome public.</title>
        <authorList>
            <person name="Liu C."/>
            <person name="Sun Q."/>
        </authorList>
    </citation>
    <scope>NUCLEOTIDE SEQUENCE [LARGE SCALE GENOMIC DNA]</scope>
    <source>
        <strain evidence="1 2">NSJ-9</strain>
    </source>
</reference>
<proteinExistence type="predicted"/>
<organism evidence="1 2">
    <name type="scientific">Roseburia lenta</name>
    <dbReference type="NCBI Taxonomy" id="2763061"/>
    <lineage>
        <taxon>Bacteria</taxon>
        <taxon>Bacillati</taxon>
        <taxon>Bacillota</taxon>
        <taxon>Clostridia</taxon>
        <taxon>Lachnospirales</taxon>
        <taxon>Lachnospiraceae</taxon>
        <taxon>Roseburia</taxon>
    </lineage>
</organism>
<dbReference type="RefSeq" id="WP_118280886.1">
    <property type="nucleotide sequence ID" value="NZ_JACOPG010000001.1"/>
</dbReference>
<keyword evidence="2" id="KW-1185">Reference proteome</keyword>
<name>A0ABR7GEG7_9FIRM</name>
<accession>A0ABR7GEG7</accession>
<comment type="caution">
    <text evidence="1">The sequence shown here is derived from an EMBL/GenBank/DDBJ whole genome shotgun (WGS) entry which is preliminary data.</text>
</comment>
<sequence>MHDLKDGADIVQLIKKTKECAGEVILHTGEGDKLNLKSTLSQYVCVAMVAKPEILLRSSIECSEEDAKILADFVEA</sequence>
<protein>
    <submittedName>
        <fullName evidence="1">Polya polymerase</fullName>
    </submittedName>
</protein>